<dbReference type="GeneID" id="66082638"/>
<dbReference type="PROSITE" id="PS50011">
    <property type="entry name" value="PROTEIN_KINASE_DOM"/>
    <property type="match status" value="1"/>
</dbReference>
<dbReference type="PANTHER" id="PTHR44167:SF24">
    <property type="entry name" value="SERINE_THREONINE-PROTEIN KINASE CHK2"/>
    <property type="match status" value="1"/>
</dbReference>
<dbReference type="GO" id="GO:0004674">
    <property type="term" value="F:protein serine/threonine kinase activity"/>
    <property type="evidence" value="ECO:0007669"/>
    <property type="project" value="TreeGrafter"/>
</dbReference>
<dbReference type="Gene3D" id="1.10.510.10">
    <property type="entry name" value="Transferase(Phosphotransferase) domain 1"/>
    <property type="match status" value="1"/>
</dbReference>
<dbReference type="KEGG" id="more:E1B28_013563"/>
<organism evidence="3 4">
    <name type="scientific">Marasmius oreades</name>
    <name type="common">fairy-ring Marasmius</name>
    <dbReference type="NCBI Taxonomy" id="181124"/>
    <lineage>
        <taxon>Eukaryota</taxon>
        <taxon>Fungi</taxon>
        <taxon>Dikarya</taxon>
        <taxon>Basidiomycota</taxon>
        <taxon>Agaricomycotina</taxon>
        <taxon>Agaricomycetes</taxon>
        <taxon>Agaricomycetidae</taxon>
        <taxon>Agaricales</taxon>
        <taxon>Marasmiineae</taxon>
        <taxon>Marasmiaceae</taxon>
        <taxon>Marasmius</taxon>
    </lineage>
</organism>
<reference evidence="3" key="1">
    <citation type="journal article" date="2021" name="Genome Biol. Evol.">
        <title>The assembled and annotated genome of the fairy-ring fungus Marasmius oreades.</title>
        <authorList>
            <person name="Hiltunen M."/>
            <person name="Ament-Velasquez S.L."/>
            <person name="Johannesson H."/>
        </authorList>
    </citation>
    <scope>NUCLEOTIDE SEQUENCE</scope>
    <source>
        <strain evidence="3">03SP1</strain>
    </source>
</reference>
<dbReference type="GO" id="GO:0044773">
    <property type="term" value="P:mitotic DNA damage checkpoint signaling"/>
    <property type="evidence" value="ECO:0007669"/>
    <property type="project" value="TreeGrafter"/>
</dbReference>
<protein>
    <recommendedName>
        <fullName evidence="2">Protein kinase domain-containing protein</fullName>
    </recommendedName>
</protein>
<dbReference type="GO" id="GO:0005634">
    <property type="term" value="C:nucleus"/>
    <property type="evidence" value="ECO:0007669"/>
    <property type="project" value="TreeGrafter"/>
</dbReference>
<dbReference type="AlphaFoldDB" id="A0A9P7RPT3"/>
<dbReference type="InterPro" id="IPR000719">
    <property type="entry name" value="Prot_kinase_dom"/>
</dbReference>
<dbReference type="InterPro" id="IPR011009">
    <property type="entry name" value="Kinase-like_dom_sf"/>
</dbReference>
<evidence type="ECO:0000256" key="1">
    <source>
        <dbReference type="SAM" id="MobiDB-lite"/>
    </source>
</evidence>
<dbReference type="GO" id="GO:0005737">
    <property type="term" value="C:cytoplasm"/>
    <property type="evidence" value="ECO:0007669"/>
    <property type="project" value="TreeGrafter"/>
</dbReference>
<dbReference type="Proteomes" id="UP001049176">
    <property type="component" value="Chromosome 9"/>
</dbReference>
<evidence type="ECO:0000313" key="3">
    <source>
        <dbReference type="EMBL" id="KAG7087614.1"/>
    </source>
</evidence>
<evidence type="ECO:0000259" key="2">
    <source>
        <dbReference type="PROSITE" id="PS50011"/>
    </source>
</evidence>
<dbReference type="RefSeq" id="XP_043004085.1">
    <property type="nucleotide sequence ID" value="XM_043158730.1"/>
</dbReference>
<accession>A0A9P7RPT3</accession>
<dbReference type="EMBL" id="CM032189">
    <property type="protein sequence ID" value="KAG7087614.1"/>
    <property type="molecule type" value="Genomic_DNA"/>
</dbReference>
<dbReference type="OrthoDB" id="3173976at2759"/>
<dbReference type="Pfam" id="PF00069">
    <property type="entry name" value="Pkinase"/>
    <property type="match status" value="1"/>
</dbReference>
<dbReference type="GO" id="GO:0005524">
    <property type="term" value="F:ATP binding"/>
    <property type="evidence" value="ECO:0007669"/>
    <property type="project" value="InterPro"/>
</dbReference>
<feature type="region of interest" description="Disordered" evidence="1">
    <location>
        <begin position="106"/>
        <end position="128"/>
    </location>
</feature>
<dbReference type="SUPFAM" id="SSF56112">
    <property type="entry name" value="Protein kinase-like (PK-like)"/>
    <property type="match status" value="1"/>
</dbReference>
<sequence>MEIVAALLEVVHNIHSAGFVHLDIKPANIAVPLRTTNDTAAATMLDFGVARMVTEGWMAPEMKIEGIENIDIKAADVWSVGRVLLFMASFCPFDEEQKKLVRMLGRRMTSPDPDGRPSLAEASGNRPV</sequence>
<evidence type="ECO:0000313" key="4">
    <source>
        <dbReference type="Proteomes" id="UP001049176"/>
    </source>
</evidence>
<feature type="domain" description="Protein kinase" evidence="2">
    <location>
        <begin position="1"/>
        <end position="128"/>
    </location>
</feature>
<keyword evidence="4" id="KW-1185">Reference proteome</keyword>
<gene>
    <name evidence="3" type="ORF">E1B28_013563</name>
</gene>
<proteinExistence type="predicted"/>
<name>A0A9P7RPT3_9AGAR</name>
<dbReference type="PANTHER" id="PTHR44167">
    <property type="entry name" value="OVARIAN-SPECIFIC SERINE/THREONINE-PROTEIN KINASE LOK-RELATED"/>
    <property type="match status" value="1"/>
</dbReference>
<comment type="caution">
    <text evidence="3">The sequence shown here is derived from an EMBL/GenBank/DDBJ whole genome shotgun (WGS) entry which is preliminary data.</text>
</comment>